<sequence>MEGGRKKKGSWSDRRQEVLADTQSKNPRGKMSNFTGTWKMKSSENFDELLKALGVNAMLRKVAGAAASKPHVEIKQNGEHFYIKTSTTVRTTEINFLIGEEFSEETVDGRKCKSLATWETENKIYCKQILVSGDGPKTFWSRELRGDELILIFGADDVVCTRIYVRG</sequence>
<reference evidence="10" key="2">
    <citation type="submission" date="2025-08" db="UniProtKB">
        <authorList>
            <consortium name="Ensembl"/>
        </authorList>
    </citation>
    <scope>IDENTIFICATION</scope>
</reference>
<dbReference type="PROSITE" id="PS00214">
    <property type="entry name" value="FABP"/>
    <property type="match status" value="1"/>
</dbReference>
<comment type="similarity">
    <text evidence="2 7">Belongs to the calycin superfamily. Fatty-acid binding protein (FABP) family.</text>
</comment>
<dbReference type="InterPro" id="IPR000566">
    <property type="entry name" value="Lipocln_cytosolic_FA-bd_dom"/>
</dbReference>
<accession>A0AAQ5YR77</accession>
<evidence type="ECO:0000256" key="8">
    <source>
        <dbReference type="SAM" id="MobiDB-lite"/>
    </source>
</evidence>
<name>A0AAQ5YR77_AMPOC</name>
<reference evidence="10 11" key="1">
    <citation type="submission" date="2022-01" db="EMBL/GenBank/DDBJ databases">
        <title>A chromosome-scale genome assembly of the false clownfish, Amphiprion ocellaris.</title>
        <authorList>
            <person name="Ryu T."/>
        </authorList>
    </citation>
    <scope>NUCLEOTIDE SEQUENCE [LARGE SCALE GENOMIC DNA]</scope>
</reference>
<dbReference type="GO" id="GO:0016918">
    <property type="term" value="F:retinal binding"/>
    <property type="evidence" value="ECO:0007669"/>
    <property type="project" value="UniProtKB-KW"/>
</dbReference>
<dbReference type="GO" id="GO:0019841">
    <property type="term" value="F:retinol binding"/>
    <property type="evidence" value="ECO:0007669"/>
    <property type="project" value="UniProtKB-KW"/>
</dbReference>
<keyword evidence="5" id="KW-0683">Retinol-binding</keyword>
<dbReference type="InterPro" id="IPR000463">
    <property type="entry name" value="Fatty_acid-bd"/>
</dbReference>
<keyword evidence="4" id="KW-0845">Vitamin A</keyword>
<dbReference type="GeneTree" id="ENSGT00940000159422"/>
<feature type="domain" description="Cytosolic fatty-acid binding proteins" evidence="9">
    <location>
        <begin position="36"/>
        <end position="53"/>
    </location>
</feature>
<evidence type="ECO:0000256" key="4">
    <source>
        <dbReference type="ARBA" id="ARBA00022893"/>
    </source>
</evidence>
<evidence type="ECO:0000256" key="3">
    <source>
        <dbReference type="ARBA" id="ARBA00013592"/>
    </source>
</evidence>
<dbReference type="InterPro" id="IPR012674">
    <property type="entry name" value="Calycin"/>
</dbReference>
<dbReference type="PRINTS" id="PR00178">
    <property type="entry name" value="FATTYACIDBP"/>
</dbReference>
<feature type="region of interest" description="Disordered" evidence="8">
    <location>
        <begin position="1"/>
        <end position="33"/>
    </location>
</feature>
<keyword evidence="7" id="KW-0813">Transport</keyword>
<evidence type="ECO:0000313" key="10">
    <source>
        <dbReference type="Ensembl" id="ENSAOCP00000056298.1"/>
    </source>
</evidence>
<dbReference type="PANTHER" id="PTHR11955">
    <property type="entry name" value="FATTY ACID BINDING PROTEIN"/>
    <property type="match status" value="1"/>
</dbReference>
<dbReference type="Proteomes" id="UP001501940">
    <property type="component" value="Chromosome 1"/>
</dbReference>
<dbReference type="InterPro" id="IPR031259">
    <property type="entry name" value="ILBP"/>
</dbReference>
<dbReference type="Pfam" id="PF00061">
    <property type="entry name" value="Lipocalin"/>
    <property type="match status" value="1"/>
</dbReference>
<proteinExistence type="inferred from homology"/>
<evidence type="ECO:0000256" key="1">
    <source>
        <dbReference type="ARBA" id="ARBA00003699"/>
    </source>
</evidence>
<reference evidence="10" key="3">
    <citation type="submission" date="2025-09" db="UniProtKB">
        <authorList>
            <consortium name="Ensembl"/>
        </authorList>
    </citation>
    <scope>IDENTIFICATION</scope>
</reference>
<dbReference type="AlphaFoldDB" id="A0AAQ5YR77"/>
<keyword evidence="11" id="KW-1185">Reference proteome</keyword>
<evidence type="ECO:0000256" key="7">
    <source>
        <dbReference type="RuleBase" id="RU003696"/>
    </source>
</evidence>
<evidence type="ECO:0000256" key="6">
    <source>
        <dbReference type="ARBA" id="ARBA00030108"/>
    </source>
</evidence>
<dbReference type="SUPFAM" id="SSF50814">
    <property type="entry name" value="Lipocalins"/>
    <property type="match status" value="1"/>
</dbReference>
<dbReference type="FunFam" id="2.40.128.20:FF:000001">
    <property type="entry name" value="Fatty acid-binding protein, adipocyte"/>
    <property type="match status" value="1"/>
</dbReference>
<dbReference type="Ensembl" id="ENSAOCT00000046554.1">
    <property type="protein sequence ID" value="ENSAOCP00000056298.1"/>
    <property type="gene ID" value="ENSAOCG00000025279.1"/>
</dbReference>
<feature type="compositionally biased region" description="Polar residues" evidence="8">
    <location>
        <begin position="21"/>
        <end position="33"/>
    </location>
</feature>
<comment type="function">
    <text evidence="1">Cytosolic CRABPs may regulate the access of retinoic acid to the nuclear retinoic acid receptors.</text>
</comment>
<evidence type="ECO:0000313" key="11">
    <source>
        <dbReference type="Proteomes" id="UP001501940"/>
    </source>
</evidence>
<protein>
    <recommendedName>
        <fullName evidence="3">Cellular retinoic acid-binding protein 1</fullName>
    </recommendedName>
    <alternativeName>
        <fullName evidence="6">Cellular retinoic acid-binding protein I</fullName>
    </alternativeName>
</protein>
<organism evidence="10 11">
    <name type="scientific">Amphiprion ocellaris</name>
    <name type="common">Clown anemonefish</name>
    <dbReference type="NCBI Taxonomy" id="80972"/>
    <lineage>
        <taxon>Eukaryota</taxon>
        <taxon>Metazoa</taxon>
        <taxon>Chordata</taxon>
        <taxon>Craniata</taxon>
        <taxon>Vertebrata</taxon>
        <taxon>Euteleostomi</taxon>
        <taxon>Actinopterygii</taxon>
        <taxon>Neopterygii</taxon>
        <taxon>Teleostei</taxon>
        <taxon>Neoteleostei</taxon>
        <taxon>Acanthomorphata</taxon>
        <taxon>Ovalentaria</taxon>
        <taxon>Pomacentridae</taxon>
        <taxon>Amphiprion</taxon>
    </lineage>
</organism>
<evidence type="ECO:0000256" key="2">
    <source>
        <dbReference type="ARBA" id="ARBA00008390"/>
    </source>
</evidence>
<dbReference type="Gene3D" id="2.40.128.20">
    <property type="match status" value="1"/>
</dbReference>
<evidence type="ECO:0000259" key="9">
    <source>
        <dbReference type="PROSITE" id="PS00214"/>
    </source>
</evidence>
<evidence type="ECO:0000256" key="5">
    <source>
        <dbReference type="ARBA" id="ARBA00023072"/>
    </source>
</evidence>